<dbReference type="AlphaFoldDB" id="A0A9N9IX51"/>
<comment type="caution">
    <text evidence="2">The sequence shown here is derived from an EMBL/GenBank/DDBJ whole genome shotgun (WGS) entry which is preliminary data.</text>
</comment>
<reference evidence="2" key="1">
    <citation type="submission" date="2021-06" db="EMBL/GenBank/DDBJ databases">
        <authorList>
            <person name="Kallberg Y."/>
            <person name="Tangrot J."/>
            <person name="Rosling A."/>
        </authorList>
    </citation>
    <scope>NUCLEOTIDE SEQUENCE</scope>
    <source>
        <strain evidence="2">MA453B</strain>
    </source>
</reference>
<feature type="chain" id="PRO_5040215632" evidence="1">
    <location>
        <begin position="25"/>
        <end position="149"/>
    </location>
</feature>
<dbReference type="InterPro" id="IPR014756">
    <property type="entry name" value="Ig_E-set"/>
</dbReference>
<dbReference type="OrthoDB" id="2363812at2759"/>
<dbReference type="EMBL" id="CAJVPY010015478">
    <property type="protein sequence ID" value="CAG8752037.1"/>
    <property type="molecule type" value="Genomic_DNA"/>
</dbReference>
<proteinExistence type="predicted"/>
<protein>
    <submittedName>
        <fullName evidence="2">5272_t:CDS:1</fullName>
    </submittedName>
</protein>
<evidence type="ECO:0000256" key="1">
    <source>
        <dbReference type="SAM" id="SignalP"/>
    </source>
</evidence>
<dbReference type="Proteomes" id="UP000789405">
    <property type="component" value="Unassembled WGS sequence"/>
</dbReference>
<gene>
    <name evidence="2" type="ORF">DERYTH_LOCUS16992</name>
</gene>
<keyword evidence="1" id="KW-0732">Signal</keyword>
<dbReference type="SUPFAM" id="SSF81296">
    <property type="entry name" value="E set domains"/>
    <property type="match status" value="1"/>
</dbReference>
<feature type="signal peptide" evidence="1">
    <location>
        <begin position="1"/>
        <end position="24"/>
    </location>
</feature>
<organism evidence="2 3">
    <name type="scientific">Dentiscutata erythropus</name>
    <dbReference type="NCBI Taxonomy" id="1348616"/>
    <lineage>
        <taxon>Eukaryota</taxon>
        <taxon>Fungi</taxon>
        <taxon>Fungi incertae sedis</taxon>
        <taxon>Mucoromycota</taxon>
        <taxon>Glomeromycotina</taxon>
        <taxon>Glomeromycetes</taxon>
        <taxon>Diversisporales</taxon>
        <taxon>Gigasporaceae</taxon>
        <taxon>Dentiscutata</taxon>
    </lineage>
</organism>
<sequence length="149" mass="15699">MSVLSSKFFTLLFFIVLLIQNGSSFPTALRKRDLTQCSGSYHITNLNFLPNPIPLYLSSLTATISGTTDVQITGGSIVASVYGSNYTVQTCDYVTCPIAAGPFSFNITENIPTSITSACVAIELAGANVVLNAYDTSGNVLGCVQGNVP</sequence>
<evidence type="ECO:0000313" key="2">
    <source>
        <dbReference type="EMBL" id="CAG8752037.1"/>
    </source>
</evidence>
<evidence type="ECO:0000313" key="3">
    <source>
        <dbReference type="Proteomes" id="UP000789405"/>
    </source>
</evidence>
<keyword evidence="3" id="KW-1185">Reference proteome</keyword>
<accession>A0A9N9IX51</accession>
<name>A0A9N9IX51_9GLOM</name>
<feature type="non-terminal residue" evidence="2">
    <location>
        <position position="149"/>
    </location>
</feature>